<sequence length="80" mass="9141">MINQNRQDKICTPSQQGVQAYEIYGLFTKEEVRVTKLKSIFVKKSHGKEEQSSPRGSRKAALISINLTTIFIISFPLFHN</sequence>
<feature type="transmembrane region" description="Helical" evidence="1">
    <location>
        <begin position="60"/>
        <end position="78"/>
    </location>
</feature>
<accession>A0A2C9U2C4</accession>
<keyword evidence="1" id="KW-0472">Membrane</keyword>
<organism evidence="2">
    <name type="scientific">Manihot esculenta</name>
    <name type="common">Cassava</name>
    <name type="synonym">Jatropha manihot</name>
    <dbReference type="NCBI Taxonomy" id="3983"/>
    <lineage>
        <taxon>Eukaryota</taxon>
        <taxon>Viridiplantae</taxon>
        <taxon>Streptophyta</taxon>
        <taxon>Embryophyta</taxon>
        <taxon>Tracheophyta</taxon>
        <taxon>Spermatophyta</taxon>
        <taxon>Magnoliopsida</taxon>
        <taxon>eudicotyledons</taxon>
        <taxon>Gunneridae</taxon>
        <taxon>Pentapetalae</taxon>
        <taxon>rosids</taxon>
        <taxon>fabids</taxon>
        <taxon>Malpighiales</taxon>
        <taxon>Euphorbiaceae</taxon>
        <taxon>Crotonoideae</taxon>
        <taxon>Manihoteae</taxon>
        <taxon>Manihot</taxon>
    </lineage>
</organism>
<reference evidence="2" key="1">
    <citation type="submission" date="2016-02" db="EMBL/GenBank/DDBJ databases">
        <title>WGS assembly of Manihot esculenta.</title>
        <authorList>
            <person name="Bredeson J.V."/>
            <person name="Prochnik S.E."/>
            <person name="Lyons J.B."/>
            <person name="Schmutz J."/>
            <person name="Grimwood J."/>
            <person name="Vrebalov J."/>
            <person name="Bart R.S."/>
            <person name="Amuge T."/>
            <person name="Ferguson M.E."/>
            <person name="Green R."/>
            <person name="Putnam N."/>
            <person name="Stites J."/>
            <person name="Rounsley S."/>
            <person name="Rokhsar D.S."/>
        </authorList>
    </citation>
    <scope>NUCLEOTIDE SEQUENCE [LARGE SCALE GENOMIC DNA]</scope>
    <source>
        <tissue evidence="2">Leaf</tissue>
    </source>
</reference>
<keyword evidence="1" id="KW-1133">Transmembrane helix</keyword>
<keyword evidence="1" id="KW-0812">Transmembrane</keyword>
<evidence type="ECO:0000256" key="1">
    <source>
        <dbReference type="SAM" id="Phobius"/>
    </source>
</evidence>
<protein>
    <submittedName>
        <fullName evidence="2">Uncharacterized protein</fullName>
    </submittedName>
</protein>
<evidence type="ECO:0000313" key="2">
    <source>
        <dbReference type="EMBL" id="OAY23898.1"/>
    </source>
</evidence>
<name>A0A2C9U2C4_MANES</name>
<proteinExistence type="predicted"/>
<gene>
    <name evidence="2" type="ORF">MANES_18G116400</name>
</gene>
<dbReference type="EMBL" id="CM004404">
    <property type="protein sequence ID" value="OAY23898.1"/>
    <property type="molecule type" value="Genomic_DNA"/>
</dbReference>
<dbReference type="AlphaFoldDB" id="A0A2C9U2C4"/>